<accession>A0A0M6WCQ7</accession>
<feature type="domain" description="HMA" evidence="2">
    <location>
        <begin position="56"/>
        <end position="120"/>
    </location>
</feature>
<organism evidence="3 4">
    <name type="scientific">Agathobacter rectalis</name>
    <dbReference type="NCBI Taxonomy" id="39491"/>
    <lineage>
        <taxon>Bacteria</taxon>
        <taxon>Bacillati</taxon>
        <taxon>Bacillota</taxon>
        <taxon>Clostridia</taxon>
        <taxon>Lachnospirales</taxon>
        <taxon>Lachnospiraceae</taxon>
        <taxon>Agathobacter</taxon>
    </lineage>
</organism>
<dbReference type="InterPro" id="IPR006121">
    <property type="entry name" value="HMA_dom"/>
</dbReference>
<evidence type="ECO:0000313" key="4">
    <source>
        <dbReference type="Proteomes" id="UP000049472"/>
    </source>
</evidence>
<dbReference type="Proteomes" id="UP000049472">
    <property type="component" value="Unassembled WGS sequence"/>
</dbReference>
<dbReference type="CDD" id="cd00371">
    <property type="entry name" value="HMA"/>
    <property type="match status" value="1"/>
</dbReference>
<dbReference type="PROSITE" id="PS50846">
    <property type="entry name" value="HMA_2"/>
    <property type="match status" value="1"/>
</dbReference>
<evidence type="ECO:0000259" key="2">
    <source>
        <dbReference type="PROSITE" id="PS50846"/>
    </source>
</evidence>
<dbReference type="PROSITE" id="PS01047">
    <property type="entry name" value="HMA_1"/>
    <property type="match status" value="1"/>
</dbReference>
<dbReference type="InterPro" id="IPR036163">
    <property type="entry name" value="HMA_dom_sf"/>
</dbReference>
<dbReference type="AlphaFoldDB" id="A0A0M6WCQ7"/>
<keyword evidence="4" id="KW-1185">Reference proteome</keyword>
<name>A0A0M6WCQ7_9FIRM</name>
<dbReference type="EMBL" id="CVRQ01000009">
    <property type="protein sequence ID" value="CRL33636.1"/>
    <property type="molecule type" value="Genomic_DNA"/>
</dbReference>
<dbReference type="InterPro" id="IPR017969">
    <property type="entry name" value="Heavy-metal-associated_CS"/>
</dbReference>
<dbReference type="Pfam" id="PF00403">
    <property type="entry name" value="HMA"/>
    <property type="match status" value="1"/>
</dbReference>
<evidence type="ECO:0000256" key="1">
    <source>
        <dbReference type="ARBA" id="ARBA00022723"/>
    </source>
</evidence>
<dbReference type="RefSeq" id="WP_055061094.1">
    <property type="nucleotide sequence ID" value="NZ_CVRQ01000009.1"/>
</dbReference>
<evidence type="ECO:0000313" key="3">
    <source>
        <dbReference type="EMBL" id="CRL33636.1"/>
    </source>
</evidence>
<keyword evidence="1" id="KW-0479">Metal-binding</keyword>
<dbReference type="SUPFAM" id="SSF55008">
    <property type="entry name" value="HMA, heavy metal-associated domain"/>
    <property type="match status" value="1"/>
</dbReference>
<gene>
    <name evidence="3" type="ORF">T1815_06211</name>
</gene>
<reference evidence="4" key="1">
    <citation type="submission" date="2015-05" db="EMBL/GenBank/DDBJ databases">
        <authorList>
            <consortium name="Pathogen Informatics"/>
        </authorList>
    </citation>
    <scope>NUCLEOTIDE SEQUENCE [LARGE SCALE GENOMIC DNA]</scope>
    <source>
        <strain evidence="4">T1-815</strain>
    </source>
</reference>
<dbReference type="Gene3D" id="3.30.70.100">
    <property type="match status" value="1"/>
</dbReference>
<protein>
    <recommendedName>
        <fullName evidence="2">HMA domain-containing protein</fullName>
    </recommendedName>
</protein>
<dbReference type="GO" id="GO:0046872">
    <property type="term" value="F:metal ion binding"/>
    <property type="evidence" value="ECO:0007669"/>
    <property type="project" value="UniProtKB-KW"/>
</dbReference>
<sequence length="125" mass="13498">MSTIITILIIAIIAALVIVGLKETIKHSKGEGACCGGGVMKEDEEATVQLTGEIVTRADVHIDGMHCMNCKNSVTRSLQKMSGVSADVDLKHGVAHVEATRELSDEEITFAIERLDFKVTGIERF</sequence>
<proteinExistence type="predicted"/>